<dbReference type="GO" id="GO:0000149">
    <property type="term" value="F:SNARE binding"/>
    <property type="evidence" value="ECO:0007669"/>
    <property type="project" value="TreeGrafter"/>
</dbReference>
<dbReference type="InterPro" id="IPR036465">
    <property type="entry name" value="vWFA_dom_sf"/>
</dbReference>
<dbReference type="Gene3D" id="1.20.120.730">
    <property type="entry name" value="Sec23/Sec24 helical domain"/>
    <property type="match status" value="1"/>
</dbReference>
<evidence type="ECO:0000313" key="6">
    <source>
        <dbReference type="Proteomes" id="UP000179807"/>
    </source>
</evidence>
<reference evidence="5" key="1">
    <citation type="submission" date="2016-10" db="EMBL/GenBank/DDBJ databases">
        <authorList>
            <person name="Benchimol M."/>
            <person name="Almeida L.G."/>
            <person name="Vasconcelos A.T."/>
            <person name="Perreira-Neves A."/>
            <person name="Rosa I.A."/>
            <person name="Tasca T."/>
            <person name="Bogo M.R."/>
            <person name="de Souza W."/>
        </authorList>
    </citation>
    <scope>NUCLEOTIDE SEQUENCE [LARGE SCALE GENOMIC DNA]</scope>
    <source>
        <strain evidence="5">K</strain>
    </source>
</reference>
<dbReference type="InterPro" id="IPR036174">
    <property type="entry name" value="Znf_Sec23_Sec24_sf"/>
</dbReference>
<dbReference type="PANTHER" id="PTHR13803:SF4">
    <property type="entry name" value="SECRETORY 24CD, ISOFORM C"/>
    <property type="match status" value="1"/>
</dbReference>
<evidence type="ECO:0000259" key="3">
    <source>
        <dbReference type="Pfam" id="PF04811"/>
    </source>
</evidence>
<evidence type="ECO:0000313" key="5">
    <source>
        <dbReference type="EMBL" id="OHS94927.1"/>
    </source>
</evidence>
<dbReference type="GO" id="GO:0006886">
    <property type="term" value="P:intracellular protein transport"/>
    <property type="evidence" value="ECO:0007669"/>
    <property type="project" value="InterPro"/>
</dbReference>
<feature type="domain" description="Sec23/Sec24 trunk" evidence="3">
    <location>
        <begin position="215"/>
        <end position="432"/>
    </location>
</feature>
<evidence type="ECO:0000259" key="4">
    <source>
        <dbReference type="Pfam" id="PF08033"/>
    </source>
</evidence>
<dbReference type="SUPFAM" id="SSF82919">
    <property type="entry name" value="Zn-finger domain of Sec23/24"/>
    <property type="match status" value="1"/>
</dbReference>
<proteinExistence type="inferred from homology"/>
<dbReference type="GO" id="GO:0090110">
    <property type="term" value="P:COPII-coated vesicle cargo loading"/>
    <property type="evidence" value="ECO:0007669"/>
    <property type="project" value="TreeGrafter"/>
</dbReference>
<dbReference type="Pfam" id="PF08033">
    <property type="entry name" value="Sec23_BS"/>
    <property type="match status" value="1"/>
</dbReference>
<dbReference type="InterPro" id="IPR050550">
    <property type="entry name" value="SEC23_SEC24_subfamily"/>
</dbReference>
<comment type="caution">
    <text evidence="5">The sequence shown here is derived from an EMBL/GenBank/DDBJ whole genome shotgun (WGS) entry which is preliminary data.</text>
</comment>
<dbReference type="Gene3D" id="3.40.50.410">
    <property type="entry name" value="von Willebrand factor, type A domain"/>
    <property type="match status" value="1"/>
</dbReference>
<dbReference type="Proteomes" id="UP000179807">
    <property type="component" value="Unassembled WGS sequence"/>
</dbReference>
<dbReference type="InterPro" id="IPR006895">
    <property type="entry name" value="Znf_Sec23_Sec24"/>
</dbReference>
<sequence length="753" mass="82864">MFFSKNNMLCYFLSIRFSIVLLKIKMNKRRYVNPELQQASSVITAAPPQQQQQQQMMNPPMSSTIPIAQPPAAPTVNVVFPWGNSKLLNPVVPDGFTPLPPYFRATVNHFPTSKSVADSANVPLGIIVNPSQVVDVPVIDYREKKVPRCQRCNSYLSPYSQVVGDGNSWKCPFCNAVSQIDSYGYGASERTAEFVSPVYDIIAPAPFTTNPEAGPCFAFLIDLSYGAINSGFTQQVITSVKASLSSMDQTARVCLITMGSRLTVYDFSRKTEFVVSDITEPALPSCPVAPLQDCLSDFEEVLDNLLQHLGEYASNGHCYGSALLLAERVLGKTGGVLVATCVGIPTVGPYALKERHADKEITLIQLPEDGSGKFYREIGFRLNRVGVSVILFNQNLDNKSSDLSIISVPSGLTGGSCYRYPQFDPVSLHNDLFATMTSEYLWDSSMRLRCSTGVKISYIYSNCTLRENTVYYPVMSTHNAIMFELTVDSELNTPTVYFQAAVLWTNSQRQRMIRVFTFGLPSSNTPTTVKQSLDEAAIATILAKKAAIKVLQKGPEEASLETKRALTLISSGGFRFSSLYHLIHSLLCSPLLRRGVAGGADTRMHHVIQLRAVSLPNALLYMYPRFYAIDTKTGELPLENAAFCAGSVFLAHTLKRIYIWVSPSATPETLMNIFGVSSLDALPTSVPPLNNPDNQFVQETLQKCYIYSGKYIPSEVIPPGDPRESIFGDILVDVSTYCGTAVTPFISEMTSLH</sequence>
<dbReference type="Gene3D" id="2.30.30.380">
    <property type="entry name" value="Zn-finger domain of Sec23/24"/>
    <property type="match status" value="1"/>
</dbReference>
<feature type="domain" description="Zinc finger Sec23/Sec24-type" evidence="2">
    <location>
        <begin position="147"/>
        <end position="181"/>
    </location>
</feature>
<dbReference type="InterPro" id="IPR006896">
    <property type="entry name" value="Sec23/24_trunk_dom"/>
</dbReference>
<keyword evidence="6" id="KW-1185">Reference proteome</keyword>
<dbReference type="InterPro" id="IPR029006">
    <property type="entry name" value="ADF-H/Gelsolin-like_dom_sf"/>
</dbReference>
<dbReference type="VEuPathDB" id="TrichDB:TRFO_38927"/>
<dbReference type="PANTHER" id="PTHR13803">
    <property type="entry name" value="SEC24-RELATED PROTEIN"/>
    <property type="match status" value="1"/>
</dbReference>
<dbReference type="AlphaFoldDB" id="A0A1J4J9M4"/>
<dbReference type="Pfam" id="PF04810">
    <property type="entry name" value="zf-Sec23_Sec24"/>
    <property type="match status" value="1"/>
</dbReference>
<dbReference type="OrthoDB" id="49016at2759"/>
<evidence type="ECO:0000259" key="2">
    <source>
        <dbReference type="Pfam" id="PF04810"/>
    </source>
</evidence>
<protein>
    <submittedName>
        <fullName evidence="5">Sec23/Sec24 trunk domain containing protein</fullName>
    </submittedName>
</protein>
<evidence type="ECO:0000256" key="1">
    <source>
        <dbReference type="ARBA" id="ARBA00008334"/>
    </source>
</evidence>
<dbReference type="Gene3D" id="3.40.20.10">
    <property type="entry name" value="Severin"/>
    <property type="match status" value="1"/>
</dbReference>
<dbReference type="SUPFAM" id="SSF81995">
    <property type="entry name" value="beta-sandwich domain of Sec23/24"/>
    <property type="match status" value="1"/>
</dbReference>
<dbReference type="GO" id="GO:0070971">
    <property type="term" value="C:endoplasmic reticulum exit site"/>
    <property type="evidence" value="ECO:0007669"/>
    <property type="project" value="TreeGrafter"/>
</dbReference>
<dbReference type="SUPFAM" id="SSF53300">
    <property type="entry name" value="vWA-like"/>
    <property type="match status" value="1"/>
</dbReference>
<dbReference type="RefSeq" id="XP_068348064.1">
    <property type="nucleotide sequence ID" value="XM_068512332.1"/>
</dbReference>
<name>A0A1J4J9M4_9EUKA</name>
<dbReference type="InterPro" id="IPR012990">
    <property type="entry name" value="Beta-sandwich_Sec23_24"/>
</dbReference>
<organism evidence="5 6">
    <name type="scientific">Tritrichomonas foetus</name>
    <dbReference type="NCBI Taxonomy" id="1144522"/>
    <lineage>
        <taxon>Eukaryota</taxon>
        <taxon>Metamonada</taxon>
        <taxon>Parabasalia</taxon>
        <taxon>Tritrichomonadida</taxon>
        <taxon>Tritrichomonadidae</taxon>
        <taxon>Tritrichomonas</taxon>
    </lineage>
</organism>
<gene>
    <name evidence="5" type="ORF">TRFO_38927</name>
</gene>
<accession>A0A1J4J9M4</accession>
<dbReference type="Gene3D" id="2.60.40.1670">
    <property type="entry name" value="beta-sandwich domain of Sec23/24"/>
    <property type="match status" value="1"/>
</dbReference>
<dbReference type="GO" id="GO:0030127">
    <property type="term" value="C:COPII vesicle coat"/>
    <property type="evidence" value="ECO:0007669"/>
    <property type="project" value="InterPro"/>
</dbReference>
<feature type="domain" description="Sec23/Sec24 beta-sandwich" evidence="4">
    <location>
        <begin position="442"/>
        <end position="521"/>
    </location>
</feature>
<dbReference type="GO" id="GO:0008270">
    <property type="term" value="F:zinc ion binding"/>
    <property type="evidence" value="ECO:0007669"/>
    <property type="project" value="InterPro"/>
</dbReference>
<dbReference type="EMBL" id="MLAK01001280">
    <property type="protein sequence ID" value="OHS94927.1"/>
    <property type="molecule type" value="Genomic_DNA"/>
</dbReference>
<dbReference type="Pfam" id="PF04811">
    <property type="entry name" value="Sec23_trunk"/>
    <property type="match status" value="1"/>
</dbReference>
<comment type="similarity">
    <text evidence="1">Belongs to the SEC23/SEC24 family. SEC24 subfamily.</text>
</comment>
<dbReference type="GeneID" id="94847036"/>